<dbReference type="AlphaFoldDB" id="A0A8B7SQS3"/>
<evidence type="ECO:0000256" key="1">
    <source>
        <dbReference type="SAM" id="MobiDB-lite"/>
    </source>
</evidence>
<dbReference type="GeneID" id="109391364"/>
<feature type="compositionally biased region" description="Pro residues" evidence="1">
    <location>
        <begin position="85"/>
        <end position="94"/>
    </location>
</feature>
<accession>A0A8B7SQS3</accession>
<dbReference type="KEGG" id="hai:109391364"/>
<evidence type="ECO:0000313" key="2">
    <source>
        <dbReference type="Proteomes" id="UP000694851"/>
    </source>
</evidence>
<name>A0A8B7SQS3_HIPAR</name>
<evidence type="ECO:0000313" key="3">
    <source>
        <dbReference type="RefSeq" id="XP_019514405.1"/>
    </source>
</evidence>
<keyword evidence="2" id="KW-1185">Reference proteome</keyword>
<dbReference type="RefSeq" id="XP_019514405.1">
    <property type="nucleotide sequence ID" value="XM_019658860.1"/>
</dbReference>
<proteinExistence type="predicted"/>
<reference evidence="3" key="1">
    <citation type="submission" date="2025-08" db="UniProtKB">
        <authorList>
            <consortium name="RefSeq"/>
        </authorList>
    </citation>
    <scope>IDENTIFICATION</scope>
    <source>
        <tissue evidence="3">Muscle</tissue>
    </source>
</reference>
<feature type="region of interest" description="Disordered" evidence="1">
    <location>
        <begin position="69"/>
        <end position="107"/>
    </location>
</feature>
<dbReference type="Proteomes" id="UP000694851">
    <property type="component" value="Unplaced"/>
</dbReference>
<feature type="region of interest" description="Disordered" evidence="1">
    <location>
        <begin position="143"/>
        <end position="187"/>
    </location>
</feature>
<sequence>MARNGTGTHTAVPQSTYLAAVHWGVGSRNKAPLFQPHVPSEGGTPLTAWESGELFVGAHCSREGARRLRGHTASWRGSQAASPALPFPPLSPPRPSRRDPIPARGRGPARAIRQPFFLLLQPFLPRPPAPHLRLVVCARVSGASPPHPARPGPARPPPPSRRTGPLAARPRARDWDQSSAAPARAPAARLADLGAARSRPPAPPHPPGTPALSQTCLLGWRRLARAGRRFLLRRLPALALEAPRGAHFVVLPSRATG</sequence>
<feature type="compositionally biased region" description="Pro residues" evidence="1">
    <location>
        <begin position="145"/>
        <end position="160"/>
    </location>
</feature>
<protein>
    <submittedName>
        <fullName evidence="3">Uncharacterized protein LOC109391364</fullName>
    </submittedName>
</protein>
<gene>
    <name evidence="3" type="primary">LOC109391364</name>
</gene>
<organism evidence="2 3">
    <name type="scientific">Hipposideros armiger</name>
    <name type="common">Great Himalayan leaf-nosed bat</name>
    <dbReference type="NCBI Taxonomy" id="186990"/>
    <lineage>
        <taxon>Eukaryota</taxon>
        <taxon>Metazoa</taxon>
        <taxon>Chordata</taxon>
        <taxon>Craniata</taxon>
        <taxon>Vertebrata</taxon>
        <taxon>Euteleostomi</taxon>
        <taxon>Mammalia</taxon>
        <taxon>Eutheria</taxon>
        <taxon>Laurasiatheria</taxon>
        <taxon>Chiroptera</taxon>
        <taxon>Yinpterochiroptera</taxon>
        <taxon>Rhinolophoidea</taxon>
        <taxon>Hipposideridae</taxon>
        <taxon>Hipposideros</taxon>
    </lineage>
</organism>